<accession>A0A5C6M302</accession>
<reference evidence="3 4" key="2">
    <citation type="submission" date="2019-08" db="EMBL/GenBank/DDBJ databases">
        <authorList>
            <person name="Henke P."/>
        </authorList>
    </citation>
    <scope>NUCLEOTIDE SEQUENCE [LARGE SCALE GENOMIC DNA]</scope>
    <source>
        <strain evidence="3">Phe10_nw2017</strain>
    </source>
</reference>
<dbReference type="InterPro" id="IPR036291">
    <property type="entry name" value="NAD(P)-bd_dom_sf"/>
</dbReference>
<dbReference type="NCBIfam" id="NF006384">
    <property type="entry name" value="PRK08628.1"/>
    <property type="match status" value="1"/>
</dbReference>
<dbReference type="PANTHER" id="PTHR42760">
    <property type="entry name" value="SHORT-CHAIN DEHYDROGENASES/REDUCTASES FAMILY MEMBER"/>
    <property type="match status" value="1"/>
</dbReference>
<evidence type="ECO:0000256" key="2">
    <source>
        <dbReference type="ARBA" id="ARBA00023002"/>
    </source>
</evidence>
<proteinExistence type="inferred from homology"/>
<dbReference type="InterPro" id="IPR020904">
    <property type="entry name" value="Sc_DH/Rdtase_CS"/>
</dbReference>
<dbReference type="SUPFAM" id="SSF51735">
    <property type="entry name" value="NAD(P)-binding Rossmann-fold domains"/>
    <property type="match status" value="1"/>
</dbReference>
<reference evidence="3 4" key="1">
    <citation type="submission" date="2019-08" db="EMBL/GenBank/DDBJ databases">
        <title>100 year-old enigma solved: identification of Planctomyces bekefii, the type genus and species of the phylum Planctomycetes.</title>
        <authorList>
            <person name="Svetlana D.N."/>
            <person name="Overmann J."/>
        </authorList>
    </citation>
    <scope>NUCLEOTIDE SEQUENCE [LARGE SCALE GENOMIC DNA]</scope>
    <source>
        <strain evidence="3">Phe10_nw2017</strain>
    </source>
</reference>
<dbReference type="PRINTS" id="PR00080">
    <property type="entry name" value="SDRFAMILY"/>
</dbReference>
<dbReference type="PROSITE" id="PS00061">
    <property type="entry name" value="ADH_SHORT"/>
    <property type="match status" value="1"/>
</dbReference>
<evidence type="ECO:0000313" key="4">
    <source>
        <dbReference type="Proteomes" id="UP000321083"/>
    </source>
</evidence>
<dbReference type="Pfam" id="PF13561">
    <property type="entry name" value="adh_short_C2"/>
    <property type="match status" value="1"/>
</dbReference>
<evidence type="ECO:0000256" key="1">
    <source>
        <dbReference type="ARBA" id="ARBA00006484"/>
    </source>
</evidence>
<dbReference type="GO" id="GO:0016616">
    <property type="term" value="F:oxidoreductase activity, acting on the CH-OH group of donors, NAD or NADP as acceptor"/>
    <property type="evidence" value="ECO:0007669"/>
    <property type="project" value="TreeGrafter"/>
</dbReference>
<comment type="similarity">
    <text evidence="1">Belongs to the short-chain dehydrogenases/reductases (SDR) family.</text>
</comment>
<dbReference type="InterPro" id="IPR002347">
    <property type="entry name" value="SDR_fam"/>
</dbReference>
<organism evidence="3 4">
    <name type="scientific">Planctomyces bekefii</name>
    <dbReference type="NCBI Taxonomy" id="1653850"/>
    <lineage>
        <taxon>Bacteria</taxon>
        <taxon>Pseudomonadati</taxon>
        <taxon>Planctomycetota</taxon>
        <taxon>Planctomycetia</taxon>
        <taxon>Planctomycetales</taxon>
        <taxon>Planctomycetaceae</taxon>
        <taxon>Planctomyces</taxon>
    </lineage>
</organism>
<evidence type="ECO:0000313" key="3">
    <source>
        <dbReference type="EMBL" id="TWW08505.1"/>
    </source>
</evidence>
<dbReference type="EMBL" id="SRHE01000633">
    <property type="protein sequence ID" value="TWW08505.1"/>
    <property type="molecule type" value="Genomic_DNA"/>
</dbReference>
<dbReference type="PRINTS" id="PR00081">
    <property type="entry name" value="GDHRDH"/>
</dbReference>
<keyword evidence="4" id="KW-1185">Reference proteome</keyword>
<dbReference type="GO" id="GO:0006633">
    <property type="term" value="P:fatty acid biosynthetic process"/>
    <property type="evidence" value="ECO:0007669"/>
    <property type="project" value="TreeGrafter"/>
</dbReference>
<dbReference type="Gene3D" id="3.40.50.720">
    <property type="entry name" value="NAD(P)-binding Rossmann-like Domain"/>
    <property type="match status" value="1"/>
</dbReference>
<dbReference type="GO" id="GO:0048038">
    <property type="term" value="F:quinone binding"/>
    <property type="evidence" value="ECO:0007669"/>
    <property type="project" value="TreeGrafter"/>
</dbReference>
<comment type="caution">
    <text evidence="3">The sequence shown here is derived from an EMBL/GenBank/DDBJ whole genome shotgun (WGS) entry which is preliminary data.</text>
</comment>
<name>A0A5C6M302_9PLAN</name>
<dbReference type="AlphaFoldDB" id="A0A5C6M302"/>
<dbReference type="CDD" id="cd05233">
    <property type="entry name" value="SDR_c"/>
    <property type="match status" value="1"/>
</dbReference>
<keyword evidence="2" id="KW-0560">Oxidoreductase</keyword>
<dbReference type="FunFam" id="3.40.50.720:FF:000084">
    <property type="entry name" value="Short-chain dehydrogenase reductase"/>
    <property type="match status" value="1"/>
</dbReference>
<protein>
    <submittedName>
        <fullName evidence="3">Short-chain dehydrogenase/reductase</fullName>
    </submittedName>
</protein>
<sequence>MHLGLHNKVAIVTGGSKGIGLGIVSLLLAEGANVVNVSRSPADALPATATPDRYLFVQGDLSSTETCSIAVQQTVAQFHGIDILVNNAGVNDGVGLAAGPVAFQQSLQRNLLHYYAMAHYSMDFLKRSRGSIINIGSKVCETGQGGTSGYAASKGAINALTREWAVELAPAGVRVNAVLPAETWTPLYERCLAEMPDPAAARAAIERLIPLGRRFTTIEELAAMAVFLASPVSSHTTGQIIFVDGGYTHLDRKCTVDTVAEFGAAAT</sequence>
<gene>
    <name evidence="3" type="ORF">E3A20_23660</name>
</gene>
<dbReference type="Proteomes" id="UP000321083">
    <property type="component" value="Unassembled WGS sequence"/>
</dbReference>
<dbReference type="PANTHER" id="PTHR42760:SF133">
    <property type="entry name" value="3-OXOACYL-[ACYL-CARRIER-PROTEIN] REDUCTASE"/>
    <property type="match status" value="1"/>
</dbReference>